<dbReference type="InterPro" id="IPR036770">
    <property type="entry name" value="Ankyrin_rpt-contain_sf"/>
</dbReference>
<dbReference type="AlphaFoldDB" id="A0A9P7M803"/>
<name>A0A9P7M803_9HYPO</name>
<comment type="caution">
    <text evidence="1">The sequence shown here is derived from an EMBL/GenBank/DDBJ whole genome shotgun (WGS) entry which is preliminary data.</text>
</comment>
<evidence type="ECO:0008006" key="3">
    <source>
        <dbReference type="Google" id="ProtNLM"/>
    </source>
</evidence>
<dbReference type="EMBL" id="SRPO01000465">
    <property type="protein sequence ID" value="KAG5932286.1"/>
    <property type="molecule type" value="Genomic_DNA"/>
</dbReference>
<dbReference type="SUPFAM" id="SSF48403">
    <property type="entry name" value="Ankyrin repeat"/>
    <property type="match status" value="1"/>
</dbReference>
<dbReference type="Proteomes" id="UP000706124">
    <property type="component" value="Unassembled WGS sequence"/>
</dbReference>
<proteinExistence type="predicted"/>
<sequence>MSPNVFILAADNDPSLIPLLREHPSLASAQDEHGYSLIHAATSYNQIDLLRILVKELDVDVNLKDEDDETALFVTETQEAAMVLVEELGIDVFHRGADGLTAREKIASEGDSPSVVDYLTDIEANRTDKQISSLVMDKLDDINHFQPADMKLTAETNVATGDVPSTIDTVLRCRMEELARRDDFSSQSTQADLRQLIENAVLELHQRDRGDIISKRK</sequence>
<gene>
    <name evidence="1" type="ORF">E4U60_005338</name>
</gene>
<accession>A0A9P7M803</accession>
<dbReference type="Gene3D" id="1.25.40.20">
    <property type="entry name" value="Ankyrin repeat-containing domain"/>
    <property type="match status" value="1"/>
</dbReference>
<reference evidence="1 2" key="1">
    <citation type="journal article" date="2020" name="bioRxiv">
        <title>Whole genome comparisons of ergot fungi reveals the divergence and evolution of species within the genus Claviceps are the result of varying mechanisms driving genome evolution and host range expansion.</title>
        <authorList>
            <person name="Wyka S.A."/>
            <person name="Mondo S.J."/>
            <person name="Liu M."/>
            <person name="Dettman J."/>
            <person name="Nalam V."/>
            <person name="Broders K.D."/>
        </authorList>
    </citation>
    <scope>NUCLEOTIDE SEQUENCE [LARGE SCALE GENOMIC DNA]</scope>
    <source>
        <strain evidence="1 2">CCC 1485</strain>
    </source>
</reference>
<evidence type="ECO:0000313" key="2">
    <source>
        <dbReference type="Proteomes" id="UP000706124"/>
    </source>
</evidence>
<protein>
    <recommendedName>
        <fullName evidence="3">Ankyrin repeat protein</fullName>
    </recommendedName>
</protein>
<organism evidence="1 2">
    <name type="scientific">Claviceps pazoutovae</name>
    <dbReference type="NCBI Taxonomy" id="1649127"/>
    <lineage>
        <taxon>Eukaryota</taxon>
        <taxon>Fungi</taxon>
        <taxon>Dikarya</taxon>
        <taxon>Ascomycota</taxon>
        <taxon>Pezizomycotina</taxon>
        <taxon>Sordariomycetes</taxon>
        <taxon>Hypocreomycetidae</taxon>
        <taxon>Hypocreales</taxon>
        <taxon>Clavicipitaceae</taxon>
        <taxon>Claviceps</taxon>
    </lineage>
</organism>
<dbReference type="OrthoDB" id="19174at2759"/>
<keyword evidence="2" id="KW-1185">Reference proteome</keyword>
<evidence type="ECO:0000313" key="1">
    <source>
        <dbReference type="EMBL" id="KAG5932286.1"/>
    </source>
</evidence>